<evidence type="ECO:0000313" key="16">
    <source>
        <dbReference type="EMBL" id="OGE26173.1"/>
    </source>
</evidence>
<dbReference type="PANTHER" id="PTHR43783">
    <property type="entry name" value="UDP-N-ACETYLGLUCOSAMINE 1-CARBOXYVINYLTRANSFERASE"/>
    <property type="match status" value="1"/>
</dbReference>
<dbReference type="GO" id="GO:0009252">
    <property type="term" value="P:peptidoglycan biosynthetic process"/>
    <property type="evidence" value="ECO:0007669"/>
    <property type="project" value="UniProtKB-UniRule"/>
</dbReference>
<evidence type="ECO:0000256" key="6">
    <source>
        <dbReference type="ARBA" id="ARBA00022960"/>
    </source>
</evidence>
<evidence type="ECO:0000256" key="3">
    <source>
        <dbReference type="ARBA" id="ARBA00022490"/>
    </source>
</evidence>
<dbReference type="InterPro" id="IPR005750">
    <property type="entry name" value="UDP_GlcNAc_COvinyl_MurA"/>
</dbReference>
<keyword evidence="8" id="KW-0131">Cell cycle</keyword>
<dbReference type="SUPFAM" id="SSF55205">
    <property type="entry name" value="EPT/RTPC-like"/>
    <property type="match status" value="1"/>
</dbReference>
<evidence type="ECO:0000256" key="1">
    <source>
        <dbReference type="ARBA" id="ARBA00004496"/>
    </source>
</evidence>
<dbReference type="EMBL" id="MFCX01000015">
    <property type="protein sequence ID" value="OGE26173.1"/>
    <property type="molecule type" value="Genomic_DNA"/>
</dbReference>
<dbReference type="AlphaFoldDB" id="A0A1F5JC43"/>
<protein>
    <recommendedName>
        <fullName evidence="12 14">UDP-N-acetylglucosamine 1-carboxyvinyltransferase</fullName>
        <ecNumber evidence="11 14">2.5.1.7</ecNumber>
    </recommendedName>
</protein>
<keyword evidence="9" id="KW-0961">Cell wall biogenesis/degradation</keyword>
<proteinExistence type="inferred from homology"/>
<dbReference type="Gene3D" id="3.65.10.10">
    <property type="entry name" value="Enolpyruvate transferase domain"/>
    <property type="match status" value="2"/>
</dbReference>
<dbReference type="GO" id="GO:0005737">
    <property type="term" value="C:cytoplasm"/>
    <property type="evidence" value="ECO:0007669"/>
    <property type="project" value="UniProtKB-SubCell"/>
</dbReference>
<evidence type="ECO:0000256" key="12">
    <source>
        <dbReference type="ARBA" id="ARBA00039754"/>
    </source>
</evidence>
<evidence type="ECO:0000256" key="9">
    <source>
        <dbReference type="ARBA" id="ARBA00023316"/>
    </source>
</evidence>
<evidence type="ECO:0000256" key="8">
    <source>
        <dbReference type="ARBA" id="ARBA00023306"/>
    </source>
</evidence>
<dbReference type="EC" id="2.5.1.7" evidence="11 14"/>
<evidence type="ECO:0000256" key="2">
    <source>
        <dbReference type="ARBA" id="ARBA00004752"/>
    </source>
</evidence>
<evidence type="ECO:0000256" key="4">
    <source>
        <dbReference type="ARBA" id="ARBA00022618"/>
    </source>
</evidence>
<evidence type="ECO:0000256" key="11">
    <source>
        <dbReference type="ARBA" id="ARBA00039108"/>
    </source>
</evidence>
<evidence type="ECO:0000259" key="15">
    <source>
        <dbReference type="Pfam" id="PF00275"/>
    </source>
</evidence>
<evidence type="ECO:0000256" key="10">
    <source>
        <dbReference type="ARBA" id="ARBA00038367"/>
    </source>
</evidence>
<evidence type="ECO:0000256" key="13">
    <source>
        <dbReference type="ARBA" id="ARBA00047527"/>
    </source>
</evidence>
<keyword evidence="7" id="KW-0573">Peptidoglycan synthesis</keyword>
<evidence type="ECO:0000313" key="17">
    <source>
        <dbReference type="Proteomes" id="UP000177042"/>
    </source>
</evidence>
<dbReference type="GO" id="GO:0008360">
    <property type="term" value="P:regulation of cell shape"/>
    <property type="evidence" value="ECO:0007669"/>
    <property type="project" value="UniProtKB-KW"/>
</dbReference>
<dbReference type="NCBIfam" id="NF006873">
    <property type="entry name" value="PRK09369.1"/>
    <property type="match status" value="1"/>
</dbReference>
<accession>A0A1F5JC43</accession>
<dbReference type="NCBIfam" id="TIGR01072">
    <property type="entry name" value="murA"/>
    <property type="match status" value="1"/>
</dbReference>
<dbReference type="InterPro" id="IPR001986">
    <property type="entry name" value="Enolpyruvate_Tfrase_dom"/>
</dbReference>
<dbReference type="Proteomes" id="UP000177042">
    <property type="component" value="Unassembled WGS sequence"/>
</dbReference>
<evidence type="ECO:0000256" key="14">
    <source>
        <dbReference type="NCBIfam" id="TIGR01072"/>
    </source>
</evidence>
<dbReference type="GO" id="GO:0008760">
    <property type="term" value="F:UDP-N-acetylglucosamine 1-carboxyvinyltransferase activity"/>
    <property type="evidence" value="ECO:0007669"/>
    <property type="project" value="UniProtKB-UniRule"/>
</dbReference>
<dbReference type="GO" id="GO:0071555">
    <property type="term" value="P:cell wall organization"/>
    <property type="evidence" value="ECO:0007669"/>
    <property type="project" value="UniProtKB-KW"/>
</dbReference>
<dbReference type="CDD" id="cd01555">
    <property type="entry name" value="UdpNAET"/>
    <property type="match status" value="1"/>
</dbReference>
<comment type="subcellular location">
    <subcellularLocation>
        <location evidence="1">Cytoplasm</location>
    </subcellularLocation>
</comment>
<feature type="domain" description="Enolpyruvate transferase" evidence="15">
    <location>
        <begin position="5"/>
        <end position="408"/>
    </location>
</feature>
<keyword evidence="6" id="KW-0133">Cell shape</keyword>
<comment type="catalytic activity">
    <reaction evidence="13">
        <text>phosphoenolpyruvate + UDP-N-acetyl-alpha-D-glucosamine = UDP-N-acetyl-3-O-(1-carboxyvinyl)-alpha-D-glucosamine + phosphate</text>
        <dbReference type="Rhea" id="RHEA:18681"/>
        <dbReference type="ChEBI" id="CHEBI:43474"/>
        <dbReference type="ChEBI" id="CHEBI:57705"/>
        <dbReference type="ChEBI" id="CHEBI:58702"/>
        <dbReference type="ChEBI" id="CHEBI:68483"/>
        <dbReference type="EC" id="2.5.1.7"/>
    </reaction>
</comment>
<keyword evidence="3" id="KW-0963">Cytoplasm</keyword>
<dbReference type="InterPro" id="IPR036968">
    <property type="entry name" value="Enolpyruvate_Tfrase_sf"/>
</dbReference>
<gene>
    <name evidence="16" type="ORF">A3C26_01465</name>
</gene>
<organism evidence="16 17">
    <name type="scientific">Candidatus Daviesbacteria bacterium RIFCSPHIGHO2_02_FULL_39_12</name>
    <dbReference type="NCBI Taxonomy" id="1797770"/>
    <lineage>
        <taxon>Bacteria</taxon>
        <taxon>Candidatus Daviesiibacteriota</taxon>
    </lineage>
</organism>
<comment type="pathway">
    <text evidence="2">Cell wall biogenesis; peptidoglycan biosynthesis.</text>
</comment>
<comment type="caution">
    <text evidence="16">The sequence shown here is derived from an EMBL/GenBank/DDBJ whole genome shotgun (WGS) entry which is preliminary data.</text>
</comment>
<evidence type="ECO:0000256" key="7">
    <source>
        <dbReference type="ARBA" id="ARBA00022984"/>
    </source>
</evidence>
<dbReference type="InterPro" id="IPR013792">
    <property type="entry name" value="RNA3'P_cycl/enolpyr_Trfase_a/b"/>
</dbReference>
<reference evidence="16 17" key="1">
    <citation type="journal article" date="2016" name="Nat. Commun.">
        <title>Thousands of microbial genomes shed light on interconnected biogeochemical processes in an aquifer system.</title>
        <authorList>
            <person name="Anantharaman K."/>
            <person name="Brown C.T."/>
            <person name="Hug L.A."/>
            <person name="Sharon I."/>
            <person name="Castelle C.J."/>
            <person name="Probst A.J."/>
            <person name="Thomas B.C."/>
            <person name="Singh A."/>
            <person name="Wilkins M.J."/>
            <person name="Karaoz U."/>
            <person name="Brodie E.L."/>
            <person name="Williams K.H."/>
            <person name="Hubbard S.S."/>
            <person name="Banfield J.F."/>
        </authorList>
    </citation>
    <scope>NUCLEOTIDE SEQUENCE [LARGE SCALE GENOMIC DNA]</scope>
</reference>
<keyword evidence="5 16" id="KW-0808">Transferase</keyword>
<keyword evidence="4" id="KW-0132">Cell division</keyword>
<dbReference type="InterPro" id="IPR050068">
    <property type="entry name" value="MurA_subfamily"/>
</dbReference>
<dbReference type="GO" id="GO:0051301">
    <property type="term" value="P:cell division"/>
    <property type="evidence" value="ECO:0007669"/>
    <property type="project" value="UniProtKB-KW"/>
</dbReference>
<dbReference type="GO" id="GO:0019277">
    <property type="term" value="P:UDP-N-acetylgalactosamine biosynthetic process"/>
    <property type="evidence" value="ECO:0007669"/>
    <property type="project" value="InterPro"/>
</dbReference>
<name>A0A1F5JC43_9BACT</name>
<evidence type="ECO:0000256" key="5">
    <source>
        <dbReference type="ARBA" id="ARBA00022679"/>
    </source>
</evidence>
<dbReference type="PANTHER" id="PTHR43783:SF1">
    <property type="entry name" value="UDP-N-ACETYLGLUCOSAMINE 1-CARBOXYVINYLTRANSFERASE"/>
    <property type="match status" value="1"/>
</dbReference>
<comment type="similarity">
    <text evidence="10">Belongs to the EPSP synthase family. MurA subfamily.</text>
</comment>
<dbReference type="Pfam" id="PF00275">
    <property type="entry name" value="EPSP_synthase"/>
    <property type="match status" value="1"/>
</dbReference>
<sequence length="420" mass="45741">MRYIVKGGKKLTGTLQVSGNKNSVFPCVAAALLTDEEVILENIAKLKDTEVLIDILKKLGVRIKTSGSTLTIKAENIDHFTLPEKLMVKLRGSLVLAGSMLARKGKVIFWHPGGDIIGRRSIDTHIEGFKTLGVTVKRDNLKYSFVLPNNGKEGIVNIFLKETSVTATENLILASVLGKKEVILRNCAKEPHVQDLCRMLSQMGAKLEGIGEDTLKIQGVSTLSGTRFKISSDYIELGTYAVAAAITGGRIKLEGIVNADLDPICSALKDFGLNTEKGDGFMTFWADKLKSPPRLTTNIWPGFPTDLMSVAIVLATQSKGVILCHDWMYESRMFFVDKLISMGAQIILADPHRVLISGPSKLKGRNLDTPDIRAGMAMLLASLAAKGRSVIGQAELIERGYEDAVGKLRTLGAEIEKFEV</sequence>